<dbReference type="InterPro" id="IPR050565">
    <property type="entry name" value="LYPA1-2/EST-like"/>
</dbReference>
<accession>A0AAW9REP7</accession>
<comment type="caution">
    <text evidence="4">The sequence shown here is derived from an EMBL/GenBank/DDBJ whole genome shotgun (WGS) entry which is preliminary data.</text>
</comment>
<reference evidence="4 5" key="1">
    <citation type="submission" date="2024-02" db="EMBL/GenBank/DDBJ databases">
        <title>A novel Wenzhouxiangellaceae bacterium, isolated from coastal sediments.</title>
        <authorList>
            <person name="Du Z.-J."/>
            <person name="Ye Y.-Q."/>
            <person name="Zhang X.-Y."/>
        </authorList>
    </citation>
    <scope>NUCLEOTIDE SEQUENCE [LARGE SCALE GENOMIC DNA]</scope>
    <source>
        <strain evidence="4 5">CH-27</strain>
    </source>
</reference>
<comment type="similarity">
    <text evidence="1">Belongs to the AB hydrolase superfamily. AB hydrolase 2 family.</text>
</comment>
<dbReference type="InterPro" id="IPR029058">
    <property type="entry name" value="AB_hydrolase_fold"/>
</dbReference>
<dbReference type="Pfam" id="PF02230">
    <property type="entry name" value="Abhydrolase_2"/>
    <property type="match status" value="1"/>
</dbReference>
<dbReference type="SUPFAM" id="SSF53474">
    <property type="entry name" value="alpha/beta-Hydrolases"/>
    <property type="match status" value="1"/>
</dbReference>
<evidence type="ECO:0000256" key="2">
    <source>
        <dbReference type="ARBA" id="ARBA00022801"/>
    </source>
</evidence>
<sequence>MTEDDSAGLSRPGTAGLPALETVEVETGPDPVASIIWLHGLGADGHDFEPAVPHLAWRGAPPLRFVFPHSPERAVTVNAGMRMRAWYDIVSLGGAARDQDEAGIEASIGQVADLVVREGERGIPSERVIVAGFSQGGAIAIQLALRYPQRLAGLVALSTYLLQGDRLGARVHAANRDLPVFMGHGQADPVVPFAMGEQAAAALRSLGYAVEWRAYPIPHSVSADELAHVADWMRRRLDGDAAR</sequence>
<keyword evidence="2 4" id="KW-0378">Hydrolase</keyword>
<gene>
    <name evidence="4" type="ORF">V3330_06480</name>
</gene>
<evidence type="ECO:0000313" key="4">
    <source>
        <dbReference type="EMBL" id="MEJ8567268.1"/>
    </source>
</evidence>
<dbReference type="GO" id="GO:0016787">
    <property type="term" value="F:hydrolase activity"/>
    <property type="evidence" value="ECO:0007669"/>
    <property type="project" value="UniProtKB-KW"/>
</dbReference>
<feature type="domain" description="Phospholipase/carboxylesterase/thioesterase" evidence="3">
    <location>
        <begin position="25"/>
        <end position="233"/>
    </location>
</feature>
<dbReference type="Gene3D" id="3.40.50.1820">
    <property type="entry name" value="alpha/beta hydrolase"/>
    <property type="match status" value="1"/>
</dbReference>
<dbReference type="Proteomes" id="UP001359886">
    <property type="component" value="Unassembled WGS sequence"/>
</dbReference>
<organism evidence="4 5">
    <name type="scientific">Elongatibacter sediminis</name>
    <dbReference type="NCBI Taxonomy" id="3119006"/>
    <lineage>
        <taxon>Bacteria</taxon>
        <taxon>Pseudomonadati</taxon>
        <taxon>Pseudomonadota</taxon>
        <taxon>Gammaproteobacteria</taxon>
        <taxon>Chromatiales</taxon>
        <taxon>Wenzhouxiangellaceae</taxon>
        <taxon>Elongatibacter</taxon>
    </lineage>
</organism>
<dbReference type="RefSeq" id="WP_354694581.1">
    <property type="nucleotide sequence ID" value="NZ_JAZHOG010000003.1"/>
</dbReference>
<evidence type="ECO:0000259" key="3">
    <source>
        <dbReference type="Pfam" id="PF02230"/>
    </source>
</evidence>
<dbReference type="PANTHER" id="PTHR10655:SF17">
    <property type="entry name" value="LYSOPHOSPHOLIPASE-LIKE PROTEIN 1"/>
    <property type="match status" value="1"/>
</dbReference>
<evidence type="ECO:0000256" key="1">
    <source>
        <dbReference type="ARBA" id="ARBA00006499"/>
    </source>
</evidence>
<proteinExistence type="inferred from homology"/>
<protein>
    <submittedName>
        <fullName evidence="4">Alpha/beta fold hydrolase</fullName>
    </submittedName>
</protein>
<evidence type="ECO:0000313" key="5">
    <source>
        <dbReference type="Proteomes" id="UP001359886"/>
    </source>
</evidence>
<dbReference type="AlphaFoldDB" id="A0AAW9REP7"/>
<dbReference type="PANTHER" id="PTHR10655">
    <property type="entry name" value="LYSOPHOSPHOLIPASE-RELATED"/>
    <property type="match status" value="1"/>
</dbReference>
<dbReference type="InterPro" id="IPR003140">
    <property type="entry name" value="PLipase/COase/thioEstase"/>
</dbReference>
<dbReference type="EMBL" id="JAZHOG010000003">
    <property type="protein sequence ID" value="MEJ8567268.1"/>
    <property type="molecule type" value="Genomic_DNA"/>
</dbReference>
<name>A0AAW9REP7_9GAMM</name>
<keyword evidence="5" id="KW-1185">Reference proteome</keyword>